<evidence type="ECO:0000313" key="19">
    <source>
        <dbReference type="Proteomes" id="UP000655751"/>
    </source>
</evidence>
<dbReference type="GO" id="GO:0009252">
    <property type="term" value="P:peptidoglycan biosynthetic process"/>
    <property type="evidence" value="ECO:0007669"/>
    <property type="project" value="UniProtKB-KW"/>
</dbReference>
<reference evidence="18" key="1">
    <citation type="submission" date="2020-11" db="EMBL/GenBank/DDBJ databases">
        <title>Nocardia NEAU-351.nov., a novel actinomycete isolated from the cow dung.</title>
        <authorList>
            <person name="Zhang X."/>
        </authorList>
    </citation>
    <scope>NUCLEOTIDE SEQUENCE</scope>
    <source>
        <strain evidence="18">NEAU-351</strain>
    </source>
</reference>
<dbReference type="Pfam" id="PF02673">
    <property type="entry name" value="BacA"/>
    <property type="match status" value="1"/>
</dbReference>
<keyword evidence="12" id="KW-0046">Antibiotic resistance</keyword>
<sequence length="177" mass="18990">MSPDLLVQGIGELFPVSSLGHSILLPAWIGGQWAKDLDMSAPDSPYLALLVALHVATALALLVYYRREWTRIIVGLRHATRIREIRTPEARLGVLLILATIPVGVAGLLLEKAVRNYLGALLEKVCPGSVGTHRHSILVWIGGAFRSPGCQSARARGSIVDRGCPVGGYVARCAAPR</sequence>
<accession>A0A931N2F9</accession>
<keyword evidence="11 17" id="KW-0472">Membrane</keyword>
<keyword evidence="13" id="KW-0961">Cell wall biogenesis/degradation</keyword>
<evidence type="ECO:0000256" key="13">
    <source>
        <dbReference type="ARBA" id="ARBA00023316"/>
    </source>
</evidence>
<comment type="caution">
    <text evidence="18">The sequence shown here is derived from an EMBL/GenBank/DDBJ whole genome shotgun (WGS) entry which is preliminary data.</text>
</comment>
<evidence type="ECO:0000256" key="16">
    <source>
        <dbReference type="ARBA" id="ARBA00047594"/>
    </source>
</evidence>
<evidence type="ECO:0000256" key="12">
    <source>
        <dbReference type="ARBA" id="ARBA00023251"/>
    </source>
</evidence>
<keyword evidence="10 17" id="KW-1133">Transmembrane helix</keyword>
<feature type="transmembrane region" description="Helical" evidence="17">
    <location>
        <begin position="46"/>
        <end position="65"/>
    </location>
</feature>
<evidence type="ECO:0000256" key="10">
    <source>
        <dbReference type="ARBA" id="ARBA00022989"/>
    </source>
</evidence>
<dbReference type="RefSeq" id="WP_196149015.1">
    <property type="nucleotide sequence ID" value="NZ_JADMLG010000003.1"/>
</dbReference>
<dbReference type="EMBL" id="JADMLG010000003">
    <property type="protein sequence ID" value="MBH0776692.1"/>
    <property type="molecule type" value="Genomic_DNA"/>
</dbReference>
<dbReference type="EC" id="3.6.1.27" evidence="3"/>
<keyword evidence="19" id="KW-1185">Reference proteome</keyword>
<evidence type="ECO:0000256" key="17">
    <source>
        <dbReference type="SAM" id="Phobius"/>
    </source>
</evidence>
<dbReference type="AlphaFoldDB" id="A0A931N2F9"/>
<evidence type="ECO:0000256" key="1">
    <source>
        <dbReference type="ARBA" id="ARBA00004651"/>
    </source>
</evidence>
<dbReference type="InterPro" id="IPR003824">
    <property type="entry name" value="UppP"/>
</dbReference>
<keyword evidence="7" id="KW-0378">Hydrolase</keyword>
<evidence type="ECO:0000256" key="8">
    <source>
        <dbReference type="ARBA" id="ARBA00022960"/>
    </source>
</evidence>
<gene>
    <name evidence="18" type="ORF">IT779_10395</name>
</gene>
<dbReference type="GO" id="GO:0005886">
    <property type="term" value="C:plasma membrane"/>
    <property type="evidence" value="ECO:0007669"/>
    <property type="project" value="UniProtKB-SubCell"/>
</dbReference>
<evidence type="ECO:0000256" key="14">
    <source>
        <dbReference type="ARBA" id="ARBA00032707"/>
    </source>
</evidence>
<keyword evidence="9" id="KW-0573">Peptidoglycan synthesis</keyword>
<evidence type="ECO:0000256" key="11">
    <source>
        <dbReference type="ARBA" id="ARBA00023136"/>
    </source>
</evidence>
<evidence type="ECO:0000313" key="18">
    <source>
        <dbReference type="EMBL" id="MBH0776692.1"/>
    </source>
</evidence>
<keyword evidence="8" id="KW-0133">Cell shape</keyword>
<evidence type="ECO:0000256" key="9">
    <source>
        <dbReference type="ARBA" id="ARBA00022984"/>
    </source>
</evidence>
<keyword evidence="6 17" id="KW-0812">Transmembrane</keyword>
<evidence type="ECO:0000256" key="3">
    <source>
        <dbReference type="ARBA" id="ARBA00012374"/>
    </source>
</evidence>
<keyword evidence="5" id="KW-1003">Cell membrane</keyword>
<protein>
    <recommendedName>
        <fullName evidence="4">Undecaprenyl-diphosphatase</fullName>
        <ecNumber evidence="3">3.6.1.27</ecNumber>
    </recommendedName>
    <alternativeName>
        <fullName evidence="15">Bacitracin resistance protein</fullName>
    </alternativeName>
    <alternativeName>
        <fullName evidence="14">Undecaprenyl pyrophosphate phosphatase</fullName>
    </alternativeName>
</protein>
<evidence type="ECO:0000256" key="2">
    <source>
        <dbReference type="ARBA" id="ARBA00010621"/>
    </source>
</evidence>
<comment type="catalytic activity">
    <reaction evidence="16">
        <text>di-trans,octa-cis-undecaprenyl diphosphate + H2O = di-trans,octa-cis-undecaprenyl phosphate + phosphate + H(+)</text>
        <dbReference type="Rhea" id="RHEA:28094"/>
        <dbReference type="ChEBI" id="CHEBI:15377"/>
        <dbReference type="ChEBI" id="CHEBI:15378"/>
        <dbReference type="ChEBI" id="CHEBI:43474"/>
        <dbReference type="ChEBI" id="CHEBI:58405"/>
        <dbReference type="ChEBI" id="CHEBI:60392"/>
        <dbReference type="EC" id="3.6.1.27"/>
    </reaction>
</comment>
<dbReference type="Proteomes" id="UP000655751">
    <property type="component" value="Unassembled WGS sequence"/>
</dbReference>
<comment type="subcellular location">
    <subcellularLocation>
        <location evidence="1">Cell membrane</location>
        <topology evidence="1">Multi-pass membrane protein</topology>
    </subcellularLocation>
</comment>
<comment type="similarity">
    <text evidence="2">Belongs to the UppP family.</text>
</comment>
<dbReference type="GO" id="GO:0071555">
    <property type="term" value="P:cell wall organization"/>
    <property type="evidence" value="ECO:0007669"/>
    <property type="project" value="UniProtKB-KW"/>
</dbReference>
<dbReference type="GO" id="GO:0046677">
    <property type="term" value="P:response to antibiotic"/>
    <property type="evidence" value="ECO:0007669"/>
    <property type="project" value="UniProtKB-KW"/>
</dbReference>
<evidence type="ECO:0000256" key="5">
    <source>
        <dbReference type="ARBA" id="ARBA00022475"/>
    </source>
</evidence>
<evidence type="ECO:0000256" key="6">
    <source>
        <dbReference type="ARBA" id="ARBA00022692"/>
    </source>
</evidence>
<organism evidence="18 19">
    <name type="scientific">Nocardia bovistercoris</name>
    <dbReference type="NCBI Taxonomy" id="2785916"/>
    <lineage>
        <taxon>Bacteria</taxon>
        <taxon>Bacillati</taxon>
        <taxon>Actinomycetota</taxon>
        <taxon>Actinomycetes</taxon>
        <taxon>Mycobacteriales</taxon>
        <taxon>Nocardiaceae</taxon>
        <taxon>Nocardia</taxon>
    </lineage>
</organism>
<feature type="transmembrane region" description="Helical" evidence="17">
    <location>
        <begin position="90"/>
        <end position="110"/>
    </location>
</feature>
<dbReference type="GO" id="GO:0050380">
    <property type="term" value="F:undecaprenyl-diphosphatase activity"/>
    <property type="evidence" value="ECO:0007669"/>
    <property type="project" value="UniProtKB-EC"/>
</dbReference>
<evidence type="ECO:0000256" key="15">
    <source>
        <dbReference type="ARBA" id="ARBA00032932"/>
    </source>
</evidence>
<proteinExistence type="inferred from homology"/>
<evidence type="ECO:0000256" key="4">
    <source>
        <dbReference type="ARBA" id="ARBA00021581"/>
    </source>
</evidence>
<name>A0A931N2F9_9NOCA</name>
<dbReference type="GO" id="GO:0008360">
    <property type="term" value="P:regulation of cell shape"/>
    <property type="evidence" value="ECO:0007669"/>
    <property type="project" value="UniProtKB-KW"/>
</dbReference>
<evidence type="ECO:0000256" key="7">
    <source>
        <dbReference type="ARBA" id="ARBA00022801"/>
    </source>
</evidence>
<dbReference type="PANTHER" id="PTHR30622">
    <property type="entry name" value="UNDECAPRENYL-DIPHOSPHATASE"/>
    <property type="match status" value="1"/>
</dbReference>
<dbReference type="PANTHER" id="PTHR30622:SF2">
    <property type="entry name" value="UNDECAPRENYL-DIPHOSPHATASE"/>
    <property type="match status" value="1"/>
</dbReference>